<name>A0A174AGT2_BACUN</name>
<dbReference type="PIRSF" id="PIRSF029826">
    <property type="entry name" value="UCP029826_pph"/>
    <property type="match status" value="1"/>
</dbReference>
<reference evidence="2 4" key="2">
    <citation type="submission" date="2018-08" db="EMBL/GenBank/DDBJ databases">
        <title>A genome reference for cultivated species of the human gut microbiota.</title>
        <authorList>
            <person name="Zou Y."/>
            <person name="Xue W."/>
            <person name="Luo G."/>
        </authorList>
    </citation>
    <scope>NUCLEOTIDE SEQUENCE [LARGE SCALE GENOMIC DNA]</scope>
    <source>
        <strain evidence="2 4">AF14-42</strain>
    </source>
</reference>
<evidence type="ECO:0000313" key="2">
    <source>
        <dbReference type="EMBL" id="RGV46555.1"/>
    </source>
</evidence>
<protein>
    <submittedName>
        <fullName evidence="2">Nucleotide pyrophosphohydrolase</fullName>
    </submittedName>
</protein>
<sequence length="113" mass="13129">MISQNSDIKEIMKQIVQFTKDRDWDQFHNGKDLALALSIEASELNEAFLWKQPEDVNVDKIKEELADIMNYAFLIADKYNLDIKEIMLSKLAENAEKYPVDKSKGNAKKYTEL</sequence>
<evidence type="ECO:0000313" key="3">
    <source>
        <dbReference type="Proteomes" id="UP000095419"/>
    </source>
</evidence>
<dbReference type="Pfam" id="PF12643">
    <property type="entry name" value="MazG-like"/>
    <property type="match status" value="1"/>
</dbReference>
<dbReference type="SUPFAM" id="SSF101386">
    <property type="entry name" value="all-alpha NTP pyrophosphatases"/>
    <property type="match status" value="1"/>
</dbReference>
<evidence type="ECO:0000313" key="4">
    <source>
        <dbReference type="Proteomes" id="UP000285343"/>
    </source>
</evidence>
<proteinExistence type="predicted"/>
<evidence type="ECO:0000313" key="1">
    <source>
        <dbReference type="EMBL" id="CUN87119.1"/>
    </source>
</evidence>
<organism evidence="1 3">
    <name type="scientific">Bacteroides uniformis</name>
    <dbReference type="NCBI Taxonomy" id="820"/>
    <lineage>
        <taxon>Bacteria</taxon>
        <taxon>Pseudomonadati</taxon>
        <taxon>Bacteroidota</taxon>
        <taxon>Bacteroidia</taxon>
        <taxon>Bacteroidales</taxon>
        <taxon>Bacteroidaceae</taxon>
        <taxon>Bacteroides</taxon>
    </lineage>
</organism>
<dbReference type="InterPro" id="IPR052555">
    <property type="entry name" value="dCTP_Pyrophosphatase"/>
</dbReference>
<dbReference type="GO" id="GO:0047429">
    <property type="term" value="F:nucleoside triphosphate diphosphatase activity"/>
    <property type="evidence" value="ECO:0007669"/>
    <property type="project" value="InterPro"/>
</dbReference>
<accession>A0A174AGT2</accession>
<gene>
    <name evidence="2" type="ORF">DWW14_01070</name>
    <name evidence="1" type="ORF">ERS417307_00708</name>
</gene>
<dbReference type="RefSeq" id="WP_057087189.1">
    <property type="nucleotide sequence ID" value="NZ_CYZF01000002.1"/>
</dbReference>
<dbReference type="CDD" id="cd11537">
    <property type="entry name" value="NTP-PPase_RS21-C6_like"/>
    <property type="match status" value="1"/>
</dbReference>
<dbReference type="Gene3D" id="1.10.287.1080">
    <property type="entry name" value="MazG-like"/>
    <property type="match status" value="1"/>
</dbReference>
<reference evidence="1 3" key="1">
    <citation type="submission" date="2015-09" db="EMBL/GenBank/DDBJ databases">
        <authorList>
            <consortium name="Pathogen Informatics"/>
        </authorList>
    </citation>
    <scope>NUCLEOTIDE SEQUENCE [LARGE SCALE GENOMIC DNA]</scope>
    <source>
        <strain evidence="1 3">2789STDY5608791</strain>
    </source>
</reference>
<dbReference type="EMBL" id="QRZC01000001">
    <property type="protein sequence ID" value="RGV46555.1"/>
    <property type="molecule type" value="Genomic_DNA"/>
</dbReference>
<dbReference type="AlphaFoldDB" id="A0A174AGT2"/>
<dbReference type="EMBL" id="CYZF01000002">
    <property type="protein sequence ID" value="CUN87119.1"/>
    <property type="molecule type" value="Genomic_DNA"/>
</dbReference>
<dbReference type="PANTHER" id="PTHR46523">
    <property type="entry name" value="DCTP PYROPHOSPHATASE 1"/>
    <property type="match status" value="1"/>
</dbReference>
<dbReference type="Proteomes" id="UP000095419">
    <property type="component" value="Unassembled WGS sequence"/>
</dbReference>
<dbReference type="Proteomes" id="UP000285343">
    <property type="component" value="Unassembled WGS sequence"/>
</dbReference>
<dbReference type="InterPro" id="IPR025984">
    <property type="entry name" value="DCTPP"/>
</dbReference>
<keyword evidence="2" id="KW-0378">Hydrolase</keyword>
<dbReference type="PANTHER" id="PTHR46523:SF1">
    <property type="entry name" value="DCTP PYROPHOSPHATASE 1"/>
    <property type="match status" value="1"/>
</dbReference>
<dbReference type="GO" id="GO:0009143">
    <property type="term" value="P:nucleoside triphosphate catabolic process"/>
    <property type="evidence" value="ECO:0007669"/>
    <property type="project" value="InterPro"/>
</dbReference>